<proteinExistence type="predicted"/>
<dbReference type="Pfam" id="PF15868">
    <property type="entry name" value="MBF2"/>
    <property type="match status" value="1"/>
</dbReference>
<reference evidence="1" key="1">
    <citation type="journal article" date="2013" name="Genome Biol.">
        <title>Draft genome of the mountain pine beetle, Dendroctonus ponderosae Hopkins, a major forest pest.</title>
        <authorList>
            <person name="Keeling C.I."/>
            <person name="Yuen M.M."/>
            <person name="Liao N.Y."/>
            <person name="Docking T.R."/>
            <person name="Chan S.K."/>
            <person name="Taylor G.A."/>
            <person name="Palmquist D.L."/>
            <person name="Jackman S.D."/>
            <person name="Nguyen A."/>
            <person name="Li M."/>
            <person name="Henderson H."/>
            <person name="Janes J.K."/>
            <person name="Zhao Y."/>
            <person name="Pandoh P."/>
            <person name="Moore R."/>
            <person name="Sperling F.A."/>
            <person name="Huber D.P."/>
            <person name="Birol I."/>
            <person name="Jones S.J."/>
            <person name="Bohlmann J."/>
        </authorList>
    </citation>
    <scope>NUCLEOTIDE SEQUENCE</scope>
</reference>
<sequence length="136" mass="15155">MGNLLKVLSVFLLLGYSFAQIVEDIYDKNSTVITTRNVTAFTGKIIVKEINVDGPVSIACVNISDEDPEVSAYPSYVSGGIGHNYVEFNVQTTYGKGYTMYRLIHCLLARRLQSKWVNMANDSLQLLISYRSGSFN</sequence>
<name>N6T977_DENPD</name>
<dbReference type="HOGENOM" id="CLU_1877551_0_0_1"/>
<dbReference type="AlphaFoldDB" id="N6T977"/>
<protein>
    <submittedName>
        <fullName evidence="1">Uncharacterized protein</fullName>
    </submittedName>
</protein>
<organism evidence="1">
    <name type="scientific">Dendroctonus ponderosae</name>
    <name type="common">Mountain pine beetle</name>
    <dbReference type="NCBI Taxonomy" id="77166"/>
    <lineage>
        <taxon>Eukaryota</taxon>
        <taxon>Metazoa</taxon>
        <taxon>Ecdysozoa</taxon>
        <taxon>Arthropoda</taxon>
        <taxon>Hexapoda</taxon>
        <taxon>Insecta</taxon>
        <taxon>Pterygota</taxon>
        <taxon>Neoptera</taxon>
        <taxon>Endopterygota</taxon>
        <taxon>Coleoptera</taxon>
        <taxon>Polyphaga</taxon>
        <taxon>Cucujiformia</taxon>
        <taxon>Curculionidae</taxon>
        <taxon>Scolytinae</taxon>
        <taxon>Dendroctonus</taxon>
    </lineage>
</organism>
<dbReference type="InterPro" id="IPR031734">
    <property type="entry name" value="MBF2"/>
</dbReference>
<gene>
    <name evidence="1" type="ORF">YQE_09250</name>
</gene>
<dbReference type="EMBL" id="KB741077">
    <property type="protein sequence ID" value="ENN74278.1"/>
    <property type="molecule type" value="Genomic_DNA"/>
</dbReference>
<accession>N6T977</accession>
<feature type="non-terminal residue" evidence="1">
    <location>
        <position position="1"/>
    </location>
</feature>
<evidence type="ECO:0000313" key="1">
    <source>
        <dbReference type="EMBL" id="ENN74278.1"/>
    </source>
</evidence>